<organism evidence="6">
    <name type="scientific">Lygus hesperus</name>
    <name type="common">Western plant bug</name>
    <dbReference type="NCBI Taxonomy" id="30085"/>
    <lineage>
        <taxon>Eukaryota</taxon>
        <taxon>Metazoa</taxon>
        <taxon>Ecdysozoa</taxon>
        <taxon>Arthropoda</taxon>
        <taxon>Hexapoda</taxon>
        <taxon>Insecta</taxon>
        <taxon>Pterygota</taxon>
        <taxon>Neoptera</taxon>
        <taxon>Paraneoptera</taxon>
        <taxon>Hemiptera</taxon>
        <taxon>Heteroptera</taxon>
        <taxon>Panheteroptera</taxon>
        <taxon>Cimicomorpha</taxon>
        <taxon>Miridae</taxon>
        <taxon>Mirini</taxon>
        <taxon>Lygus</taxon>
    </lineage>
</organism>
<dbReference type="AlphaFoldDB" id="A0A0A9Y2L9"/>
<evidence type="ECO:0000313" key="6">
    <source>
        <dbReference type="EMBL" id="JAG25363.1"/>
    </source>
</evidence>
<sequence>RCQLAVTDGRDMSCCSKCADPLIAEDSLTCSACSGTFHFACAGMSEVNFRKMRQASTAAWKCMTCRPRPVQHGDLGQSATQPVPPSSVNDSAPTKDDSLFNLILKMKNDLVGSNSELKSMISNIDSKLDTCLANYDTTMLFKLVNGRFDCPALLF</sequence>
<proteinExistence type="predicted"/>
<evidence type="ECO:0000259" key="5">
    <source>
        <dbReference type="SMART" id="SM00249"/>
    </source>
</evidence>
<keyword evidence="1" id="KW-0479">Metal-binding</keyword>
<accession>A0A0A9Y2L9</accession>
<evidence type="ECO:0000256" key="3">
    <source>
        <dbReference type="ARBA" id="ARBA00022833"/>
    </source>
</evidence>
<dbReference type="EMBL" id="GBHO01018241">
    <property type="protein sequence ID" value="JAG25363.1"/>
    <property type="molecule type" value="Transcribed_RNA"/>
</dbReference>
<evidence type="ECO:0000256" key="1">
    <source>
        <dbReference type="ARBA" id="ARBA00022723"/>
    </source>
</evidence>
<protein>
    <submittedName>
        <fullName evidence="6">CHD3-type chromatin-remodeling factor PICKLE</fullName>
    </submittedName>
</protein>
<feature type="non-terminal residue" evidence="6">
    <location>
        <position position="1"/>
    </location>
</feature>
<gene>
    <name evidence="6" type="primary">PKL_0</name>
    <name evidence="6" type="ORF">CM83_2877</name>
</gene>
<dbReference type="SUPFAM" id="SSF57903">
    <property type="entry name" value="FYVE/PHD zinc finger"/>
    <property type="match status" value="1"/>
</dbReference>
<feature type="domain" description="Zinc finger PHD-type" evidence="5">
    <location>
        <begin position="14"/>
        <end position="66"/>
    </location>
</feature>
<keyword evidence="3" id="KW-0862">Zinc</keyword>
<reference evidence="6" key="2">
    <citation type="submission" date="2014-07" db="EMBL/GenBank/DDBJ databases">
        <authorList>
            <person name="Hull J."/>
        </authorList>
    </citation>
    <scope>NUCLEOTIDE SEQUENCE</scope>
</reference>
<name>A0A0A9Y2L9_LYGHE</name>
<evidence type="ECO:0000256" key="4">
    <source>
        <dbReference type="SAM" id="MobiDB-lite"/>
    </source>
</evidence>
<dbReference type="InterPro" id="IPR011011">
    <property type="entry name" value="Znf_FYVE_PHD"/>
</dbReference>
<evidence type="ECO:0000256" key="2">
    <source>
        <dbReference type="ARBA" id="ARBA00022771"/>
    </source>
</evidence>
<dbReference type="GO" id="GO:0008270">
    <property type="term" value="F:zinc ion binding"/>
    <property type="evidence" value="ECO:0007669"/>
    <property type="project" value="UniProtKB-KW"/>
</dbReference>
<keyword evidence="2" id="KW-0863">Zinc-finger</keyword>
<dbReference type="Gene3D" id="3.30.40.10">
    <property type="entry name" value="Zinc/RING finger domain, C3HC4 (zinc finger)"/>
    <property type="match status" value="1"/>
</dbReference>
<feature type="region of interest" description="Disordered" evidence="4">
    <location>
        <begin position="73"/>
        <end position="93"/>
    </location>
</feature>
<dbReference type="InterPro" id="IPR001965">
    <property type="entry name" value="Znf_PHD"/>
</dbReference>
<dbReference type="InterPro" id="IPR019786">
    <property type="entry name" value="Zinc_finger_PHD-type_CS"/>
</dbReference>
<feature type="compositionally biased region" description="Polar residues" evidence="4">
    <location>
        <begin position="77"/>
        <end position="92"/>
    </location>
</feature>
<reference evidence="6" key="1">
    <citation type="journal article" date="2014" name="PLoS ONE">
        <title>Transcriptome-Based Identification of ABC Transporters in the Western Tarnished Plant Bug Lygus hesperus.</title>
        <authorList>
            <person name="Hull J.J."/>
            <person name="Chaney K."/>
            <person name="Geib S.M."/>
            <person name="Fabrick J.A."/>
            <person name="Brent C.S."/>
            <person name="Walsh D."/>
            <person name="Lavine L.C."/>
        </authorList>
    </citation>
    <scope>NUCLEOTIDE SEQUENCE</scope>
</reference>
<dbReference type="SMART" id="SM00249">
    <property type="entry name" value="PHD"/>
    <property type="match status" value="1"/>
</dbReference>
<dbReference type="PROSITE" id="PS01359">
    <property type="entry name" value="ZF_PHD_1"/>
    <property type="match status" value="1"/>
</dbReference>
<dbReference type="InterPro" id="IPR013083">
    <property type="entry name" value="Znf_RING/FYVE/PHD"/>
</dbReference>